<dbReference type="GO" id="GO:0005886">
    <property type="term" value="C:plasma membrane"/>
    <property type="evidence" value="ECO:0007669"/>
    <property type="project" value="TreeGrafter"/>
</dbReference>
<name>A0AAW0G8P7_9APHY</name>
<proteinExistence type="predicted"/>
<evidence type="ECO:0000256" key="2">
    <source>
        <dbReference type="ARBA" id="ARBA00022692"/>
    </source>
</evidence>
<keyword evidence="4 5" id="KW-0472">Membrane</keyword>
<feature type="domain" description="Major facilitator superfamily (MFS) profile" evidence="6">
    <location>
        <begin position="1"/>
        <end position="84"/>
    </location>
</feature>
<evidence type="ECO:0000259" key="6">
    <source>
        <dbReference type="PROSITE" id="PS50850"/>
    </source>
</evidence>
<feature type="transmembrane region" description="Helical" evidence="5">
    <location>
        <begin position="16"/>
        <end position="38"/>
    </location>
</feature>
<dbReference type="EMBL" id="JASBNA010000012">
    <property type="protein sequence ID" value="KAK7687739.1"/>
    <property type="molecule type" value="Genomic_DNA"/>
</dbReference>
<dbReference type="SUPFAM" id="SSF103473">
    <property type="entry name" value="MFS general substrate transporter"/>
    <property type="match status" value="1"/>
</dbReference>
<dbReference type="Pfam" id="PF07690">
    <property type="entry name" value="MFS_1"/>
    <property type="match status" value="1"/>
</dbReference>
<evidence type="ECO:0000313" key="7">
    <source>
        <dbReference type="EMBL" id="KAK7687739.1"/>
    </source>
</evidence>
<dbReference type="Gene3D" id="1.20.1720.10">
    <property type="entry name" value="Multidrug resistance protein D"/>
    <property type="match status" value="1"/>
</dbReference>
<reference evidence="7 8" key="1">
    <citation type="submission" date="2022-09" db="EMBL/GenBank/DDBJ databases">
        <authorList>
            <person name="Palmer J.M."/>
        </authorList>
    </citation>
    <scope>NUCLEOTIDE SEQUENCE [LARGE SCALE GENOMIC DNA]</scope>
    <source>
        <strain evidence="7 8">DSM 7382</strain>
    </source>
</reference>
<evidence type="ECO:0000313" key="8">
    <source>
        <dbReference type="Proteomes" id="UP001385951"/>
    </source>
</evidence>
<dbReference type="PANTHER" id="PTHR23502:SF134">
    <property type="entry name" value="MAJOR FACILITATOR SUPERFAMILY (MFS) PROFILE DOMAIN-CONTAINING PROTEIN-RELATED"/>
    <property type="match status" value="1"/>
</dbReference>
<protein>
    <recommendedName>
        <fullName evidence="6">Major facilitator superfamily (MFS) profile domain-containing protein</fullName>
    </recommendedName>
</protein>
<gene>
    <name evidence="7" type="ORF">QCA50_008957</name>
</gene>
<dbReference type="InterPro" id="IPR020846">
    <property type="entry name" value="MFS_dom"/>
</dbReference>
<dbReference type="PANTHER" id="PTHR23502">
    <property type="entry name" value="MAJOR FACILITATOR SUPERFAMILY"/>
    <property type="match status" value="1"/>
</dbReference>
<feature type="transmembrane region" description="Helical" evidence="5">
    <location>
        <begin position="44"/>
        <end position="67"/>
    </location>
</feature>
<dbReference type="GO" id="GO:0022857">
    <property type="term" value="F:transmembrane transporter activity"/>
    <property type="evidence" value="ECO:0007669"/>
    <property type="project" value="InterPro"/>
</dbReference>
<keyword evidence="8" id="KW-1185">Reference proteome</keyword>
<comment type="caution">
    <text evidence="7">The sequence shown here is derived from an EMBL/GenBank/DDBJ whole genome shotgun (WGS) entry which is preliminary data.</text>
</comment>
<dbReference type="InterPro" id="IPR036259">
    <property type="entry name" value="MFS_trans_sf"/>
</dbReference>
<organism evidence="7 8">
    <name type="scientific">Cerrena zonata</name>
    <dbReference type="NCBI Taxonomy" id="2478898"/>
    <lineage>
        <taxon>Eukaryota</taxon>
        <taxon>Fungi</taxon>
        <taxon>Dikarya</taxon>
        <taxon>Basidiomycota</taxon>
        <taxon>Agaricomycotina</taxon>
        <taxon>Agaricomycetes</taxon>
        <taxon>Polyporales</taxon>
        <taxon>Cerrenaceae</taxon>
        <taxon>Cerrena</taxon>
    </lineage>
</organism>
<dbReference type="Proteomes" id="UP001385951">
    <property type="component" value="Unassembled WGS sequence"/>
</dbReference>
<comment type="subcellular location">
    <subcellularLocation>
        <location evidence="1">Membrane</location>
        <topology evidence="1">Multi-pass membrane protein</topology>
    </subcellularLocation>
</comment>
<keyword evidence="2 5" id="KW-0812">Transmembrane</keyword>
<dbReference type="PROSITE" id="PS50850">
    <property type="entry name" value="MFS"/>
    <property type="match status" value="1"/>
</dbReference>
<evidence type="ECO:0000256" key="3">
    <source>
        <dbReference type="ARBA" id="ARBA00022989"/>
    </source>
</evidence>
<evidence type="ECO:0000256" key="1">
    <source>
        <dbReference type="ARBA" id="ARBA00004141"/>
    </source>
</evidence>
<dbReference type="AlphaFoldDB" id="A0AAW0G8P7"/>
<keyword evidence="3 5" id="KW-1133">Transmembrane helix</keyword>
<dbReference type="InterPro" id="IPR011701">
    <property type="entry name" value="MFS"/>
</dbReference>
<evidence type="ECO:0000256" key="5">
    <source>
        <dbReference type="SAM" id="Phobius"/>
    </source>
</evidence>
<accession>A0AAW0G8P7</accession>
<evidence type="ECO:0000256" key="4">
    <source>
        <dbReference type="ARBA" id="ARBA00023136"/>
    </source>
</evidence>
<sequence length="84" mass="9109">MVALAKNIQTVQIARFLAGAFGSTGSTMVGGTVADIWLPHERGLPMSLFAVSAIGSTGLGPLAAGWIEMNQKLEWRWIQWIHLM</sequence>